<evidence type="ECO:0000256" key="1">
    <source>
        <dbReference type="SAM" id="Coils"/>
    </source>
</evidence>
<protein>
    <submittedName>
        <fullName evidence="2">Uncharacterized protein</fullName>
    </submittedName>
</protein>
<sequence>MLDATGKQLQDLNGKLETVTKQLRAKQKKMIQQLHDKLDVERILVRMHKVIDTWDDLLTKFEAQLDTVATKVTGYVGEHSGLAKVALYLLCLPSLLALRCHLFSLTGEPASEDIF</sequence>
<evidence type="ECO:0000313" key="3">
    <source>
        <dbReference type="Proteomes" id="UP000281553"/>
    </source>
</evidence>
<dbReference type="Proteomes" id="UP000281553">
    <property type="component" value="Unassembled WGS sequence"/>
</dbReference>
<evidence type="ECO:0000313" key="2">
    <source>
        <dbReference type="EMBL" id="VDN41669.1"/>
    </source>
</evidence>
<accession>A0A3P7RLN6</accession>
<dbReference type="EMBL" id="UYRU01102154">
    <property type="protein sequence ID" value="VDN41669.1"/>
    <property type="molecule type" value="Genomic_DNA"/>
</dbReference>
<organism evidence="2 3">
    <name type="scientific">Dibothriocephalus latus</name>
    <name type="common">Fish tapeworm</name>
    <name type="synonym">Diphyllobothrium latum</name>
    <dbReference type="NCBI Taxonomy" id="60516"/>
    <lineage>
        <taxon>Eukaryota</taxon>
        <taxon>Metazoa</taxon>
        <taxon>Spiralia</taxon>
        <taxon>Lophotrochozoa</taxon>
        <taxon>Platyhelminthes</taxon>
        <taxon>Cestoda</taxon>
        <taxon>Eucestoda</taxon>
        <taxon>Diphyllobothriidea</taxon>
        <taxon>Diphyllobothriidae</taxon>
        <taxon>Dibothriocephalus</taxon>
    </lineage>
</organism>
<keyword evidence="1" id="KW-0175">Coiled coil</keyword>
<proteinExistence type="predicted"/>
<keyword evidence="3" id="KW-1185">Reference proteome</keyword>
<dbReference type="AlphaFoldDB" id="A0A3P7RLN6"/>
<name>A0A3P7RLN6_DIBLA</name>
<reference evidence="2 3" key="1">
    <citation type="submission" date="2018-11" db="EMBL/GenBank/DDBJ databases">
        <authorList>
            <consortium name="Pathogen Informatics"/>
        </authorList>
    </citation>
    <scope>NUCLEOTIDE SEQUENCE [LARGE SCALE GENOMIC DNA]</scope>
</reference>
<feature type="coiled-coil region" evidence="1">
    <location>
        <begin position="2"/>
        <end position="29"/>
    </location>
</feature>
<gene>
    <name evidence="2" type="ORF">DILT_LOCUS18610</name>
</gene>